<dbReference type="EMBL" id="PQXH01000319">
    <property type="protein sequence ID" value="TGO07124.1"/>
    <property type="molecule type" value="Genomic_DNA"/>
</dbReference>
<dbReference type="Proteomes" id="UP000297777">
    <property type="component" value="Unassembled WGS sequence"/>
</dbReference>
<evidence type="ECO:0000313" key="1">
    <source>
        <dbReference type="EMBL" id="TGO07124.1"/>
    </source>
</evidence>
<proteinExistence type="predicted"/>
<dbReference type="AlphaFoldDB" id="A0A4Z1E514"/>
<reference evidence="1 2" key="1">
    <citation type="submission" date="2017-12" db="EMBL/GenBank/DDBJ databases">
        <title>Comparative genomics of Botrytis spp.</title>
        <authorList>
            <person name="Valero-Jimenez C.A."/>
            <person name="Tapia P."/>
            <person name="Veloso J."/>
            <person name="Silva-Moreno E."/>
            <person name="Staats M."/>
            <person name="Valdes J.H."/>
            <person name="Van Kan J.A.L."/>
        </authorList>
    </citation>
    <scope>NUCLEOTIDE SEQUENCE [LARGE SCALE GENOMIC DNA]</scope>
    <source>
        <strain evidence="1 2">Bt9001</strain>
    </source>
</reference>
<gene>
    <name evidence="1" type="ORF">BTUL_0321g00070</name>
</gene>
<sequence length="191" mass="21652">MKKQNLEPTIKQSLSQTPKTCFPSQPMQIFTKAEFDQIGVNIVNRQKKILEEIRDGTRVARKQTVKGDIMDEIKRRKHNLLGASFTSNRLSTTPMQQTTRKDTLSAVPGWLQTTSTHPHASVISSSFKLSTSNTCSSSFEDTTHNRDIVSFEFETIDDSEQRCSSKRRRGLLSIYARPKQLSTRQGGFIVI</sequence>
<dbReference type="OrthoDB" id="3565419at2759"/>
<protein>
    <submittedName>
        <fullName evidence="1">Uncharacterized protein</fullName>
    </submittedName>
</protein>
<organism evidence="1 2">
    <name type="scientific">Botrytis tulipae</name>
    <dbReference type="NCBI Taxonomy" id="87230"/>
    <lineage>
        <taxon>Eukaryota</taxon>
        <taxon>Fungi</taxon>
        <taxon>Dikarya</taxon>
        <taxon>Ascomycota</taxon>
        <taxon>Pezizomycotina</taxon>
        <taxon>Leotiomycetes</taxon>
        <taxon>Helotiales</taxon>
        <taxon>Sclerotiniaceae</taxon>
        <taxon>Botrytis</taxon>
    </lineage>
</organism>
<keyword evidence="2" id="KW-1185">Reference proteome</keyword>
<accession>A0A4Z1E514</accession>
<name>A0A4Z1E514_9HELO</name>
<comment type="caution">
    <text evidence="1">The sequence shown here is derived from an EMBL/GenBank/DDBJ whole genome shotgun (WGS) entry which is preliminary data.</text>
</comment>
<evidence type="ECO:0000313" key="2">
    <source>
        <dbReference type="Proteomes" id="UP000297777"/>
    </source>
</evidence>